<evidence type="ECO:0000313" key="2">
    <source>
        <dbReference type="Proteomes" id="UP000252147"/>
    </source>
</evidence>
<accession>A0A368BNI1</accession>
<dbReference type="AlphaFoldDB" id="A0A368BNI1"/>
<dbReference type="Gene3D" id="3.40.50.1110">
    <property type="entry name" value="SGNH hydrolase"/>
    <property type="match status" value="1"/>
</dbReference>
<dbReference type="InterPro" id="IPR036514">
    <property type="entry name" value="SGNH_hydro_sf"/>
</dbReference>
<reference evidence="1 2" key="1">
    <citation type="journal article" date="2018" name="Microbiome">
        <title>Fine metagenomic profile of the Mediterranean stratified and mixed water columns revealed by assembly and recruitment.</title>
        <authorList>
            <person name="Haro-Moreno J.M."/>
            <person name="Lopez-Perez M."/>
            <person name="De La Torre J.R."/>
            <person name="Picazo A."/>
            <person name="Camacho A."/>
            <person name="Rodriguez-Valera F."/>
        </authorList>
    </citation>
    <scope>NUCLEOTIDE SEQUENCE [LARGE SCALE GENOMIC DNA]</scope>
    <source>
        <strain evidence="1">MED-G83</strain>
    </source>
</reference>
<keyword evidence="1" id="KW-0378">Hydrolase</keyword>
<proteinExistence type="predicted"/>
<dbReference type="EMBL" id="QOPD01000003">
    <property type="protein sequence ID" value="RCL38427.1"/>
    <property type="molecule type" value="Genomic_DNA"/>
</dbReference>
<dbReference type="CDD" id="cd00229">
    <property type="entry name" value="SGNH_hydrolase"/>
    <property type="match status" value="1"/>
</dbReference>
<dbReference type="Proteomes" id="UP000252147">
    <property type="component" value="Unassembled WGS sequence"/>
</dbReference>
<name>A0A368BNI1_9GAMM</name>
<comment type="caution">
    <text evidence="1">The sequence shown here is derived from an EMBL/GenBank/DDBJ whole genome shotgun (WGS) entry which is preliminary data.</text>
</comment>
<dbReference type="SUPFAM" id="SSF52266">
    <property type="entry name" value="SGNH hydrolase"/>
    <property type="match status" value="1"/>
</dbReference>
<evidence type="ECO:0000313" key="1">
    <source>
        <dbReference type="EMBL" id="RCL38427.1"/>
    </source>
</evidence>
<organism evidence="1 2">
    <name type="scientific">SAR86 cluster bacterium</name>
    <dbReference type="NCBI Taxonomy" id="2030880"/>
    <lineage>
        <taxon>Bacteria</taxon>
        <taxon>Pseudomonadati</taxon>
        <taxon>Pseudomonadota</taxon>
        <taxon>Gammaproteobacteria</taxon>
        <taxon>SAR86 cluster</taxon>
    </lineage>
</organism>
<gene>
    <name evidence="1" type="ORF">DBW97_02690</name>
</gene>
<sequence length="244" mass="28460">MKTFLRILLLFVIGLHAHSVPQNILFIGNSYFYYNDSLHNHVRRMLEEAYPEKTFTFKSSTISAARLHHHNFDHLLNHKNLGVKEKYDLIIMQAGSFEFSNSEFKNKYIETVKEFSSKAKNADIKTALYMFHDYLPYERRYRENNLEEVIATHRQAAMETGSLLLPIALAFEKAYAKRSDIKLHHPDGSHPALKGHYLAAYTIFAYLTNSTPVGLKYNYLNQLSDEDILFLQNIAWETYSQQNN</sequence>
<dbReference type="GO" id="GO:0016788">
    <property type="term" value="F:hydrolase activity, acting on ester bonds"/>
    <property type="evidence" value="ECO:0007669"/>
    <property type="project" value="UniProtKB-ARBA"/>
</dbReference>
<protein>
    <submittedName>
        <fullName evidence="1">SGNH/GDSL hydrolase family protein</fullName>
    </submittedName>
</protein>